<evidence type="ECO:0000256" key="5">
    <source>
        <dbReference type="ARBA" id="ARBA00024484"/>
    </source>
</evidence>
<evidence type="ECO:0000313" key="9">
    <source>
        <dbReference type="Proteomes" id="UP000219688"/>
    </source>
</evidence>
<evidence type="ECO:0000256" key="3">
    <source>
        <dbReference type="ARBA" id="ARBA00022832"/>
    </source>
</evidence>
<dbReference type="SUPFAM" id="SSF56801">
    <property type="entry name" value="Acetyl-CoA synthetase-like"/>
    <property type="match status" value="1"/>
</dbReference>
<dbReference type="EMBL" id="OBQK01000001">
    <property type="protein sequence ID" value="SOC51669.1"/>
    <property type="molecule type" value="Genomic_DNA"/>
</dbReference>
<evidence type="ECO:0000313" key="8">
    <source>
        <dbReference type="EMBL" id="SOC51669.1"/>
    </source>
</evidence>
<evidence type="ECO:0000256" key="2">
    <source>
        <dbReference type="ARBA" id="ARBA00022598"/>
    </source>
</evidence>
<reference evidence="9" key="1">
    <citation type="submission" date="2017-08" db="EMBL/GenBank/DDBJ databases">
        <authorList>
            <person name="Varghese N."/>
            <person name="Submissions S."/>
        </authorList>
    </citation>
    <scope>NUCLEOTIDE SEQUENCE [LARGE SCALE GENOMIC DNA]</scope>
    <source>
        <strain evidence="9">USBA17B2</strain>
    </source>
</reference>
<keyword evidence="4" id="KW-0443">Lipid metabolism</keyword>
<dbReference type="Pfam" id="PF23562">
    <property type="entry name" value="AMP-binding_C_3"/>
    <property type="match status" value="1"/>
</dbReference>
<dbReference type="PANTHER" id="PTHR43272">
    <property type="entry name" value="LONG-CHAIN-FATTY-ACID--COA LIGASE"/>
    <property type="match status" value="1"/>
</dbReference>
<dbReference type="InterPro" id="IPR020845">
    <property type="entry name" value="AMP-binding_CS"/>
</dbReference>
<keyword evidence="9" id="KW-1185">Reference proteome</keyword>
<dbReference type="GO" id="GO:0016020">
    <property type="term" value="C:membrane"/>
    <property type="evidence" value="ECO:0007669"/>
    <property type="project" value="TreeGrafter"/>
</dbReference>
<dbReference type="Gene3D" id="3.40.50.12780">
    <property type="entry name" value="N-terminal domain of ligase-like"/>
    <property type="match status" value="1"/>
</dbReference>
<keyword evidence="3" id="KW-0276">Fatty acid metabolism</keyword>
<evidence type="ECO:0000256" key="1">
    <source>
        <dbReference type="ARBA" id="ARBA00006432"/>
    </source>
</evidence>
<comment type="catalytic activity">
    <reaction evidence="5">
        <text>a long-chain fatty acid + ATP + CoA = a long-chain fatty acyl-CoA + AMP + diphosphate</text>
        <dbReference type="Rhea" id="RHEA:15421"/>
        <dbReference type="ChEBI" id="CHEBI:30616"/>
        <dbReference type="ChEBI" id="CHEBI:33019"/>
        <dbReference type="ChEBI" id="CHEBI:57287"/>
        <dbReference type="ChEBI" id="CHEBI:57560"/>
        <dbReference type="ChEBI" id="CHEBI:83139"/>
        <dbReference type="ChEBI" id="CHEBI:456215"/>
        <dbReference type="EC" id="6.2.1.3"/>
    </reaction>
    <physiologicalReaction direction="left-to-right" evidence="5">
        <dbReference type="Rhea" id="RHEA:15422"/>
    </physiologicalReaction>
</comment>
<gene>
    <name evidence="8" type="ORF">SAMN05421879_101271</name>
</gene>
<dbReference type="CDD" id="cd05907">
    <property type="entry name" value="VL_LC_FACS_like"/>
    <property type="match status" value="1"/>
</dbReference>
<dbReference type="InterPro" id="IPR045851">
    <property type="entry name" value="AMP-bd_C_sf"/>
</dbReference>
<name>A0A285VC57_9MICO</name>
<dbReference type="InterPro" id="IPR000873">
    <property type="entry name" value="AMP-dep_synth/lig_dom"/>
</dbReference>
<sequence>MRSLAILPDRPLEPAVPEISVPPLVPPSPDGNIADYVVGWAEREPGRAMMSVQEDGQWRDLSAADLDEQVRSLARGFLAAGIEVGDRVAIISRTRLEWVLADFALWTVGAVPVPVYETSSRSQVEMILRDSGAVAAIVEDQELTALVSSLREGLSGLRDVWQIEAGALEELAAAGAEVDAEEVDRRRRGVSRTDLATLIYTSGTTGEPKGCELTHGNFMALSENAAERLAEVVRQPGSSTLMFLPLAHVFARLVQVLAVQAGVRVGHTSDPSTVLADLATFRPTFLLSVPRVFEKIYNASEQKAEAAGRGKAFRWAARVAGDYSRALDKGGPGLALRARHAVADRLVYSRLRAALGGRVRYAISGGAALGERLGHFYRGVGLVVLEGYGLTETTAPATVNTPDMIRIGTVGRPLPGVAVRVEDDGEVLVRGVNVFAGYFGNPEATDAALKDGWFRTGDLGRLDDDGFLRITGRTKEVIVTAGGKNVSPGPLEDRLRAHPLISQCMVVGEGRPFVAALVTLDAEMLPTWAASKGLENLTLAAASTHEVVREEIQAAVEEANSSVSRAESIRSFDILEEDFTTENGMLTPSMKLKRSRITEVLHDRIEAVYDRR</sequence>
<evidence type="ECO:0000256" key="6">
    <source>
        <dbReference type="ARBA" id="ARBA00032875"/>
    </source>
</evidence>
<dbReference type="Gene3D" id="3.30.300.30">
    <property type="match status" value="1"/>
</dbReference>
<dbReference type="PANTHER" id="PTHR43272:SF32">
    <property type="entry name" value="AMP-DEPENDENT SYNTHETASE_LIGASE DOMAIN-CONTAINING PROTEIN"/>
    <property type="match status" value="1"/>
</dbReference>
<organism evidence="8 9">
    <name type="scientific">Ornithinimicrobium cerasi</name>
    <dbReference type="NCBI Taxonomy" id="2248773"/>
    <lineage>
        <taxon>Bacteria</taxon>
        <taxon>Bacillati</taxon>
        <taxon>Actinomycetota</taxon>
        <taxon>Actinomycetes</taxon>
        <taxon>Micrococcales</taxon>
        <taxon>Ornithinimicrobiaceae</taxon>
        <taxon>Ornithinimicrobium</taxon>
    </lineage>
</organism>
<feature type="domain" description="AMP-dependent synthetase/ligase" evidence="7">
    <location>
        <begin position="40"/>
        <end position="439"/>
    </location>
</feature>
<dbReference type="InterPro" id="IPR042099">
    <property type="entry name" value="ANL_N_sf"/>
</dbReference>
<keyword evidence="2" id="KW-0436">Ligase</keyword>
<evidence type="ECO:0000256" key="4">
    <source>
        <dbReference type="ARBA" id="ARBA00023098"/>
    </source>
</evidence>
<dbReference type="Proteomes" id="UP000219688">
    <property type="component" value="Unassembled WGS sequence"/>
</dbReference>
<proteinExistence type="inferred from homology"/>
<accession>A0A285VC57</accession>
<evidence type="ECO:0000259" key="7">
    <source>
        <dbReference type="Pfam" id="PF00501"/>
    </source>
</evidence>
<dbReference type="PROSITE" id="PS00455">
    <property type="entry name" value="AMP_BINDING"/>
    <property type="match status" value="1"/>
</dbReference>
<dbReference type="GO" id="GO:0004467">
    <property type="term" value="F:long-chain fatty acid-CoA ligase activity"/>
    <property type="evidence" value="ECO:0007669"/>
    <property type="project" value="UniProtKB-EC"/>
</dbReference>
<protein>
    <recommendedName>
        <fullName evidence="6">Acyl-CoA synthetase</fullName>
    </recommendedName>
</protein>
<dbReference type="AlphaFoldDB" id="A0A285VC57"/>
<dbReference type="RefSeq" id="WP_244903621.1">
    <property type="nucleotide sequence ID" value="NZ_OBQK01000001.1"/>
</dbReference>
<comment type="similarity">
    <text evidence="1">Belongs to the ATP-dependent AMP-binding enzyme family.</text>
</comment>
<dbReference type="Pfam" id="PF00501">
    <property type="entry name" value="AMP-binding"/>
    <property type="match status" value="1"/>
</dbReference>